<dbReference type="Proteomes" id="UP000289340">
    <property type="component" value="Chromosome 16"/>
</dbReference>
<keyword evidence="2" id="KW-1185">Reference proteome</keyword>
<comment type="caution">
    <text evidence="1">The sequence shown here is derived from an EMBL/GenBank/DDBJ whole genome shotgun (WGS) entry which is preliminary data.</text>
</comment>
<evidence type="ECO:0000313" key="2">
    <source>
        <dbReference type="Proteomes" id="UP000289340"/>
    </source>
</evidence>
<dbReference type="AlphaFoldDB" id="A0A445GF64"/>
<sequence>MRWCKQHGDIRVRCSGVQWCKCSEAEGSRGIKFGGGGGAQCRRRVAGMPRHPIIIQSPSIMIYLFLMACTKRRRFCLT</sequence>
<evidence type="ECO:0000313" key="1">
    <source>
        <dbReference type="EMBL" id="RZB59798.1"/>
    </source>
</evidence>
<proteinExistence type="predicted"/>
<reference evidence="1 2" key="1">
    <citation type="submission" date="2018-09" db="EMBL/GenBank/DDBJ databases">
        <title>A high-quality reference genome of wild soybean provides a powerful tool to mine soybean genomes.</title>
        <authorList>
            <person name="Xie M."/>
            <person name="Chung C.Y.L."/>
            <person name="Li M.-W."/>
            <person name="Wong F.-L."/>
            <person name="Chan T.-F."/>
            <person name="Lam H.-M."/>
        </authorList>
    </citation>
    <scope>NUCLEOTIDE SEQUENCE [LARGE SCALE GENOMIC DNA]</scope>
    <source>
        <strain evidence="2">cv. W05</strain>
        <tissue evidence="1">Hypocotyl of etiolated seedlings</tissue>
    </source>
</reference>
<organism evidence="1 2">
    <name type="scientific">Glycine soja</name>
    <name type="common">Wild soybean</name>
    <dbReference type="NCBI Taxonomy" id="3848"/>
    <lineage>
        <taxon>Eukaryota</taxon>
        <taxon>Viridiplantae</taxon>
        <taxon>Streptophyta</taxon>
        <taxon>Embryophyta</taxon>
        <taxon>Tracheophyta</taxon>
        <taxon>Spermatophyta</taxon>
        <taxon>Magnoliopsida</taxon>
        <taxon>eudicotyledons</taxon>
        <taxon>Gunneridae</taxon>
        <taxon>Pentapetalae</taxon>
        <taxon>rosids</taxon>
        <taxon>fabids</taxon>
        <taxon>Fabales</taxon>
        <taxon>Fabaceae</taxon>
        <taxon>Papilionoideae</taxon>
        <taxon>50 kb inversion clade</taxon>
        <taxon>NPAAA clade</taxon>
        <taxon>indigoferoid/millettioid clade</taxon>
        <taxon>Phaseoleae</taxon>
        <taxon>Glycine</taxon>
        <taxon>Glycine subgen. Soja</taxon>
    </lineage>
</organism>
<dbReference type="EMBL" id="QZWG01000016">
    <property type="protein sequence ID" value="RZB59798.1"/>
    <property type="molecule type" value="Genomic_DNA"/>
</dbReference>
<protein>
    <submittedName>
        <fullName evidence="1">Uncharacterized protein</fullName>
    </submittedName>
</protein>
<gene>
    <name evidence="1" type="ORF">D0Y65_042834</name>
</gene>
<accession>A0A445GF64</accession>
<name>A0A445GF64_GLYSO</name>